<dbReference type="Pfam" id="PF01149">
    <property type="entry name" value="Fapy_DNA_glyco"/>
    <property type="match status" value="1"/>
</dbReference>
<keyword evidence="1" id="KW-1133">Transmembrane helix</keyword>
<dbReference type="InterPro" id="IPR012319">
    <property type="entry name" value="FPG_cat"/>
</dbReference>
<evidence type="ECO:0000313" key="4">
    <source>
        <dbReference type="Proteomes" id="UP001202248"/>
    </source>
</evidence>
<evidence type="ECO:0000256" key="1">
    <source>
        <dbReference type="SAM" id="Phobius"/>
    </source>
</evidence>
<dbReference type="InterPro" id="IPR035937">
    <property type="entry name" value="FPG_N"/>
</dbReference>
<dbReference type="RefSeq" id="WP_240831803.1">
    <property type="nucleotide sequence ID" value="NZ_JAKWBL010000004.1"/>
</dbReference>
<keyword evidence="1" id="KW-0472">Membrane</keyword>
<evidence type="ECO:0000313" key="3">
    <source>
        <dbReference type="EMBL" id="MCH5599771.1"/>
    </source>
</evidence>
<organism evidence="3 4">
    <name type="scientific">Niabella ginsengisoli</name>
    <dbReference type="NCBI Taxonomy" id="522298"/>
    <lineage>
        <taxon>Bacteria</taxon>
        <taxon>Pseudomonadati</taxon>
        <taxon>Bacteroidota</taxon>
        <taxon>Chitinophagia</taxon>
        <taxon>Chitinophagales</taxon>
        <taxon>Chitinophagaceae</taxon>
        <taxon>Niabella</taxon>
    </lineage>
</organism>
<keyword evidence="1" id="KW-0812">Transmembrane</keyword>
<keyword evidence="4" id="KW-1185">Reference proteome</keyword>
<sequence length="100" mass="11357">MPEGPSILLLKKELQPFIGKVVKKAGGYGKMPAKWMEGKKLKDIQTHGKHLYLIFLNGFVQLHLGLFGDVLVNERKKVNRKFFLEFAKGEINGYVVSVKK</sequence>
<reference evidence="3 4" key="1">
    <citation type="submission" date="2022-02" db="EMBL/GenBank/DDBJ databases">
        <authorList>
            <person name="Min J."/>
        </authorList>
    </citation>
    <scope>NUCLEOTIDE SEQUENCE [LARGE SCALE GENOMIC DNA]</scope>
    <source>
        <strain evidence="3 4">GR10-1</strain>
    </source>
</reference>
<dbReference type="SMART" id="SM00898">
    <property type="entry name" value="Fapy_DNA_glyco"/>
    <property type="match status" value="1"/>
</dbReference>
<accession>A0ABS9SNB7</accession>
<dbReference type="Proteomes" id="UP001202248">
    <property type="component" value="Unassembled WGS sequence"/>
</dbReference>
<dbReference type="PROSITE" id="PS51068">
    <property type="entry name" value="FPG_CAT"/>
    <property type="match status" value="1"/>
</dbReference>
<name>A0ABS9SNB7_9BACT</name>
<feature type="domain" description="Formamidopyrimidine-DNA glycosylase catalytic" evidence="2">
    <location>
        <begin position="2"/>
        <end position="93"/>
    </location>
</feature>
<comment type="caution">
    <text evidence="3">The sequence shown here is derived from an EMBL/GenBank/DDBJ whole genome shotgun (WGS) entry which is preliminary data.</text>
</comment>
<dbReference type="Gene3D" id="3.20.190.10">
    <property type="entry name" value="MutM-like, N-terminal"/>
    <property type="match status" value="1"/>
</dbReference>
<dbReference type="EMBL" id="JAKWBL010000004">
    <property type="protein sequence ID" value="MCH5599771.1"/>
    <property type="molecule type" value="Genomic_DNA"/>
</dbReference>
<proteinExistence type="predicted"/>
<protein>
    <recommendedName>
        <fullName evidence="2">Formamidopyrimidine-DNA glycosylase catalytic domain-containing protein</fullName>
    </recommendedName>
</protein>
<gene>
    <name evidence="3" type="ORF">MKP09_18560</name>
</gene>
<evidence type="ECO:0000259" key="2">
    <source>
        <dbReference type="PROSITE" id="PS51068"/>
    </source>
</evidence>
<feature type="transmembrane region" description="Helical" evidence="1">
    <location>
        <begin position="51"/>
        <end position="72"/>
    </location>
</feature>
<dbReference type="SUPFAM" id="SSF81624">
    <property type="entry name" value="N-terminal domain of MutM-like DNA repair proteins"/>
    <property type="match status" value="1"/>
</dbReference>